<dbReference type="Gene3D" id="3.40.50.80">
    <property type="entry name" value="Nucleotide-binding domain of ferredoxin-NADP reductase (FNR) module"/>
    <property type="match status" value="1"/>
</dbReference>
<feature type="transmembrane region" description="Helical" evidence="13">
    <location>
        <begin position="273"/>
        <end position="294"/>
    </location>
</feature>
<dbReference type="SFLD" id="SFLDG01168">
    <property type="entry name" value="Ferric_reductase_subgroup_(FRE"/>
    <property type="match status" value="1"/>
</dbReference>
<feature type="domain" description="FAD-binding FR-type" evidence="14">
    <location>
        <begin position="321"/>
        <end position="434"/>
    </location>
</feature>
<keyword evidence="5" id="KW-1003">Cell membrane</keyword>
<feature type="transmembrane region" description="Helical" evidence="13">
    <location>
        <begin position="52"/>
        <end position="74"/>
    </location>
</feature>
<dbReference type="InterPro" id="IPR017927">
    <property type="entry name" value="FAD-bd_FR_type"/>
</dbReference>
<dbReference type="GO" id="GO:0006826">
    <property type="term" value="P:iron ion transport"/>
    <property type="evidence" value="ECO:0007669"/>
    <property type="project" value="TreeGrafter"/>
</dbReference>
<evidence type="ECO:0000259" key="14">
    <source>
        <dbReference type="PROSITE" id="PS51384"/>
    </source>
</evidence>
<evidence type="ECO:0000313" key="15">
    <source>
        <dbReference type="EMBL" id="KPV73104.1"/>
    </source>
</evidence>
<feature type="transmembrane region" description="Helical" evidence="13">
    <location>
        <begin position="153"/>
        <end position="179"/>
    </location>
</feature>
<evidence type="ECO:0000256" key="8">
    <source>
        <dbReference type="ARBA" id="ARBA00022989"/>
    </source>
</evidence>
<dbReference type="AlphaFoldDB" id="A0A0P9EMQ7"/>
<dbReference type="GO" id="GO:0052851">
    <property type="term" value="F:ferric-chelate reductase (NADPH) activity"/>
    <property type="evidence" value="ECO:0007669"/>
    <property type="project" value="UniProtKB-EC"/>
</dbReference>
<dbReference type="EC" id="1.16.1.9" evidence="3"/>
<evidence type="ECO:0000256" key="7">
    <source>
        <dbReference type="ARBA" id="ARBA00022982"/>
    </source>
</evidence>
<keyword evidence="11 13" id="KW-0472">Membrane</keyword>
<dbReference type="SUPFAM" id="SSF63380">
    <property type="entry name" value="Riboflavin synthase domain-like"/>
    <property type="match status" value="1"/>
</dbReference>
<dbReference type="SFLD" id="SFLDS00052">
    <property type="entry name" value="Ferric_Reductase_Domain"/>
    <property type="match status" value="1"/>
</dbReference>
<organism evidence="15 16">
    <name type="scientific">Rhodotorula graminis (strain WP1)</name>
    <dbReference type="NCBI Taxonomy" id="578459"/>
    <lineage>
        <taxon>Eukaryota</taxon>
        <taxon>Fungi</taxon>
        <taxon>Dikarya</taxon>
        <taxon>Basidiomycota</taxon>
        <taxon>Pucciniomycotina</taxon>
        <taxon>Microbotryomycetes</taxon>
        <taxon>Sporidiobolales</taxon>
        <taxon>Sporidiobolaceae</taxon>
        <taxon>Rhodotorula</taxon>
    </lineage>
</organism>
<reference evidence="15 16" key="1">
    <citation type="journal article" date="2015" name="Front. Microbiol.">
        <title>Genome sequence of the plant growth promoting endophytic yeast Rhodotorula graminis WP1.</title>
        <authorList>
            <person name="Firrincieli A."/>
            <person name="Otillar R."/>
            <person name="Salamov A."/>
            <person name="Schmutz J."/>
            <person name="Khan Z."/>
            <person name="Redman R.S."/>
            <person name="Fleck N.D."/>
            <person name="Lindquist E."/>
            <person name="Grigoriev I.V."/>
            <person name="Doty S.L."/>
        </authorList>
    </citation>
    <scope>NUCLEOTIDE SEQUENCE [LARGE SCALE GENOMIC DNA]</scope>
    <source>
        <strain evidence="15 16">WP1</strain>
    </source>
</reference>
<dbReference type="OMA" id="LVFYIRH"/>
<evidence type="ECO:0000256" key="6">
    <source>
        <dbReference type="ARBA" id="ARBA00022692"/>
    </source>
</evidence>
<dbReference type="GeneID" id="28978239"/>
<evidence type="ECO:0000256" key="5">
    <source>
        <dbReference type="ARBA" id="ARBA00022475"/>
    </source>
</evidence>
<name>A0A0P9EMQ7_RHOGW</name>
<dbReference type="CDD" id="cd06186">
    <property type="entry name" value="NOX_Duox_like_FAD_NADP"/>
    <property type="match status" value="1"/>
</dbReference>
<dbReference type="Proteomes" id="UP000053890">
    <property type="component" value="Unassembled WGS sequence"/>
</dbReference>
<protein>
    <recommendedName>
        <fullName evidence="3">ferric-chelate reductase (NADPH)</fullName>
        <ecNumber evidence="3">1.16.1.9</ecNumber>
    </recommendedName>
</protein>
<dbReference type="SUPFAM" id="SSF52343">
    <property type="entry name" value="Ferredoxin reductase-like, C-terminal NADP-linked domain"/>
    <property type="match status" value="1"/>
</dbReference>
<dbReference type="InterPro" id="IPR013130">
    <property type="entry name" value="Fe3_Rdtase_TM_dom"/>
</dbReference>
<dbReference type="InterPro" id="IPR051410">
    <property type="entry name" value="Ferric/Cupric_Reductase"/>
</dbReference>
<dbReference type="GO" id="GO:0005886">
    <property type="term" value="C:plasma membrane"/>
    <property type="evidence" value="ECO:0007669"/>
    <property type="project" value="UniProtKB-SubCell"/>
</dbReference>
<dbReference type="OrthoDB" id="17725at2759"/>
<evidence type="ECO:0000256" key="4">
    <source>
        <dbReference type="ARBA" id="ARBA00022448"/>
    </source>
</evidence>
<dbReference type="EMBL" id="KQ474084">
    <property type="protein sequence ID" value="KPV73104.1"/>
    <property type="molecule type" value="Genomic_DNA"/>
</dbReference>
<evidence type="ECO:0000256" key="13">
    <source>
        <dbReference type="SAM" id="Phobius"/>
    </source>
</evidence>
<dbReference type="Pfam" id="PF01794">
    <property type="entry name" value="Ferric_reduct"/>
    <property type="match status" value="1"/>
</dbReference>
<evidence type="ECO:0000256" key="12">
    <source>
        <dbReference type="ARBA" id="ARBA00048483"/>
    </source>
</evidence>
<gene>
    <name evidence="15" type="ORF">RHOBADRAFT_55325</name>
</gene>
<sequence>MSTLNDGAASLAHELAKAFLARRGHSHASMTPSEIAETKVDPYEDTPKYAKAAVIAICGAIALLGLANLFTIFMRTKLGSRLARTRAYRRKVAFYRWIETSQPKAAGWIRFPTAGVIGIIVLFWLFIGIWTFAQQPYYRSRWNVGSPPLAMRTGMFALGCFPFILAFGAKWNLVGFVVGCSHEKLQVFHQWLSHLFLILSLLHTFPFVVQGTHEIRPNTDGLNPHGYSQLYYSWFVSHKVYYWSGIAALVPLVVLCWGSLAPLRNRSYEIFKLLHIVSAILFSGFFYVHCNALLTSWRYIWATAAIYFTSVLVRFGLILVRNGRHVARGRVEALADNAVRITVRLPYNSGHRWTAGQHYFVNFFKVRPLESHPYTVANAPRNDPSSVASPDRLVLVFRINPLSGLGPRLLSLASSSSPTTPVLLDGPYGGLAAANRDFGRHDALVLVGGGAGMSFCTAVLEEVCGRVLREEEGVRVKKIDVWWAVRDEEAKTWFDNQIHRATEYLPKGFVTFHLFVTGAQPSDESKEKLDQEDEPTPPCSAAASCATSHVPWRKTYVRPSLPDLLTARFCAAPDGSTLGIASCGPASLTTDVRRAVAARQKVIAFARAGAERGVAEVELHTEEFEW</sequence>
<dbReference type="GO" id="GO:0015677">
    <property type="term" value="P:copper ion import"/>
    <property type="evidence" value="ECO:0007669"/>
    <property type="project" value="TreeGrafter"/>
</dbReference>
<feature type="transmembrane region" description="Helical" evidence="13">
    <location>
        <begin position="300"/>
        <end position="320"/>
    </location>
</feature>
<accession>A0A0P9EMQ7</accession>
<evidence type="ECO:0000256" key="3">
    <source>
        <dbReference type="ARBA" id="ARBA00012668"/>
    </source>
</evidence>
<keyword evidence="16" id="KW-1185">Reference proteome</keyword>
<dbReference type="InterPro" id="IPR013112">
    <property type="entry name" value="FAD-bd_8"/>
</dbReference>
<dbReference type="PANTHER" id="PTHR32361">
    <property type="entry name" value="FERRIC/CUPRIC REDUCTASE TRANSMEMBRANE COMPONENT"/>
    <property type="match status" value="1"/>
</dbReference>
<dbReference type="Pfam" id="PF08022">
    <property type="entry name" value="FAD_binding_8"/>
    <property type="match status" value="1"/>
</dbReference>
<evidence type="ECO:0000256" key="10">
    <source>
        <dbReference type="ARBA" id="ARBA00023065"/>
    </source>
</evidence>
<keyword evidence="4" id="KW-0813">Transport</keyword>
<dbReference type="GO" id="GO:0006879">
    <property type="term" value="P:intracellular iron ion homeostasis"/>
    <property type="evidence" value="ECO:0007669"/>
    <property type="project" value="TreeGrafter"/>
</dbReference>
<feature type="transmembrane region" description="Helical" evidence="13">
    <location>
        <begin position="240"/>
        <end position="261"/>
    </location>
</feature>
<keyword evidence="7" id="KW-0249">Electron transport</keyword>
<comment type="catalytic activity">
    <reaction evidence="12">
        <text>2 a Fe(II)-siderophore + NADP(+) + H(+) = 2 a Fe(III)-siderophore + NADPH</text>
        <dbReference type="Rhea" id="RHEA:28795"/>
        <dbReference type="Rhea" id="RHEA-COMP:11342"/>
        <dbReference type="Rhea" id="RHEA-COMP:11344"/>
        <dbReference type="ChEBI" id="CHEBI:15378"/>
        <dbReference type="ChEBI" id="CHEBI:29033"/>
        <dbReference type="ChEBI" id="CHEBI:29034"/>
        <dbReference type="ChEBI" id="CHEBI:57783"/>
        <dbReference type="ChEBI" id="CHEBI:58349"/>
        <dbReference type="EC" id="1.16.1.9"/>
    </reaction>
</comment>
<dbReference type="PROSITE" id="PS51384">
    <property type="entry name" value="FAD_FR"/>
    <property type="match status" value="1"/>
</dbReference>
<proteinExistence type="inferred from homology"/>
<evidence type="ECO:0000313" key="16">
    <source>
        <dbReference type="Proteomes" id="UP000053890"/>
    </source>
</evidence>
<keyword evidence="8 13" id="KW-1133">Transmembrane helix</keyword>
<dbReference type="InterPro" id="IPR039261">
    <property type="entry name" value="FNR_nucleotide-bd"/>
</dbReference>
<dbReference type="InterPro" id="IPR017938">
    <property type="entry name" value="Riboflavin_synthase-like_b-brl"/>
</dbReference>
<keyword evidence="10" id="KW-0406">Ion transport</keyword>
<dbReference type="Pfam" id="PF08030">
    <property type="entry name" value="NAD_binding_6"/>
    <property type="match status" value="1"/>
</dbReference>
<keyword evidence="9" id="KW-0560">Oxidoreductase</keyword>
<evidence type="ECO:0000256" key="9">
    <source>
        <dbReference type="ARBA" id="ARBA00023002"/>
    </source>
</evidence>
<dbReference type="STRING" id="578459.A0A0P9EMQ7"/>
<comment type="similarity">
    <text evidence="2">Belongs to the ferric reductase (FRE) family.</text>
</comment>
<comment type="subcellular location">
    <subcellularLocation>
        <location evidence="1">Cell membrane</location>
        <topology evidence="1">Multi-pass membrane protein</topology>
    </subcellularLocation>
</comment>
<dbReference type="PANTHER" id="PTHR32361:SF23">
    <property type="entry name" value="FERRIC-CHELATE REDUCTASE"/>
    <property type="match status" value="1"/>
</dbReference>
<evidence type="ECO:0000256" key="11">
    <source>
        <dbReference type="ARBA" id="ARBA00023136"/>
    </source>
</evidence>
<evidence type="ECO:0000256" key="1">
    <source>
        <dbReference type="ARBA" id="ARBA00004651"/>
    </source>
</evidence>
<feature type="transmembrane region" description="Helical" evidence="13">
    <location>
        <begin position="191"/>
        <end position="209"/>
    </location>
</feature>
<keyword evidence="6 13" id="KW-0812">Transmembrane</keyword>
<evidence type="ECO:0000256" key="2">
    <source>
        <dbReference type="ARBA" id="ARBA00006278"/>
    </source>
</evidence>
<dbReference type="InterPro" id="IPR013121">
    <property type="entry name" value="Fe_red_NAD-bd_6"/>
</dbReference>
<feature type="transmembrane region" description="Helical" evidence="13">
    <location>
        <begin position="111"/>
        <end position="133"/>
    </location>
</feature>
<dbReference type="RefSeq" id="XP_018269153.1">
    <property type="nucleotide sequence ID" value="XM_018417791.1"/>
</dbReference>